<organism evidence="2 3">
    <name type="scientific">Pseudomonas palleroniana</name>
    <dbReference type="NCBI Taxonomy" id="191390"/>
    <lineage>
        <taxon>Bacteria</taxon>
        <taxon>Pseudomonadati</taxon>
        <taxon>Pseudomonadota</taxon>
        <taxon>Gammaproteobacteria</taxon>
        <taxon>Pseudomonadales</taxon>
        <taxon>Pseudomonadaceae</taxon>
        <taxon>Pseudomonas</taxon>
    </lineage>
</organism>
<sequence>MSTPSASQLEQLHAQLLEIDPSLRSQVSKPAPPPQELTDLEKLNATLKQANHTFLDQARALYQDLAQVDLSQTGGKALLTRLRAKLNEQLQDLDDTSSVTGQGRQTFMRYAAGSTALEREASLNIKDHLLNPVDLRMLEDCSRVPSLRPGIYALTFTYQEQSVEFAGAFVLTRQPSPVVDSLTSDATLGPVLLFTPSAGLYGFDTLLELDQSLKANMAERGEILRHLPVRYQHLGVADIWPLELRPIDDLLVFEHSYQALLDKRRLDIDLALSLVNNPRTDSAQLIEELDAAISAAMPDLSQRLAMRRQRLLEWALHKSLPDWYRNADDAKQAHLADCIVQYNQARQTFLELFGPWITPGALAHYQLLEQLADQLEIHDLDPQQLLVTTRREVADVGAYVQQRSLVDVALAGLHSDDRLPGSAFLKHTTLSYAGAPLQGRHAHLTPQSLLDLLQPLDPRLEFAAQQKKAMATPEIRQATKAMLDRRLALLAYTANLQGYLSAADYQLFEQLRSTPGSALRAQTVLLHGAQLKDLWLLRENDTNGQPKRLLLCTPDSPRGQMFIGFNSLRECQTHILAWAADTTRHNGKTMVDYLLEQVPQRFRPTMRIVASKLGFRPDAMEHEEVTLGTPCTHNACLDAMVEHLMAQLIDDYEYSSPLWLRSASQTERIRLTSLAEDAEGALRTYNARPDAEANFPTFAAYVHEQATLSLNKLLGRTHNKVDPDLVFAYTPKPLLGQGPKPVSYTELYRDGYADNVGFINEDFSSSATFRGPPGVDLSTLTSQKVAAAVRGAWIGKRYTDLVHTQLQAASSPGYTERRNATLKITQLQMQNAALQSRLEGHIANVDLTWLTQAISSLGQSAVTQRTTYKIHRLFIDGSWVMGVYLFSHADNPVLLYTPNAPDGISFREAKLFNYLLKTLDGAVEYFCSRTAQQSQARIRDVLETAKKGLPDDINRTSPSRPHYDSIERVTPLTDLRHEFYNMILQRRIDDVHATTVNRTQMIMGIVWTCVEWVTAIATIPFPILSLTLGGLLAFKDALLALNAWHQGDRDGALLHYIGYLANLGGALLFDLRPAFRGPFNALRPTLKTGKQAADSALLKQLEPTSPPDMQPLLFDGQPYWVKPTPDALGRHLLYRQDPASGQMRSTARLVNQDTEGRWVRSGVTGGGRKKYELLPEEVDDSLAKYEISPSEGKYFRAVLDEGFKARLVTNWDPDVIGATQRYVYDQLQPLRNAYVGQIEQLTKDAEAFFLRPRVHPIKPQVPPVAAETAHAELLKLLFSPGKQLLIGAHNASIASKQLLIENMQSLAEQGLKRLYIENLPVDVFRSKLKILNREVEGNVAVALERITEHLARVDQALGFAADAPFSFRKLVLEAHKHNVIIDGLDASSSYHMEHVLALGDGERLIPRSSRLRNFYSHQAIARNVKNRPGEGWIALVEQDRMGSHAMTTGLADLQNTLALRVQDVAPDQPVGVWVDTLPAAQSRGHLTLSLSTNLHVRAQPAVAQAPAARAGTTHFNEFDMPHTMKKQAGQLAASHRGLDTRYALHQGDPRQATFAEFMRIRERLIEHAEAFFAGYTAPRRSALAYLANLASEEDLIKRLFQQKLGLVIGEAHSAQSSKEFLIKHMKLLKKQGVKTLYVEHLLTDLHQHELDILHDTLKMPSGLQAYLNAQDQGHMLMYTGPNTYTNVIKAANKYGLRVRALDCTASYHTKGARGSSPRNTLFNYFANEVIKADQAAFGPHKWVAFMGSGHTDMNLLVPGIAQLQDAVSLHVRDAAAGTARTLQQGGWVVDETSSLALRSDFTLQVGVAGRRAMRPPAPPSRERLRLKGHFIIERPSAYETNLVHHSNSGDIVVTPIQIDDMGQFFIDRWEGIRDKRFVYQSQLIEALKYEIHLTPAP</sequence>
<dbReference type="OrthoDB" id="5653126at2"/>
<proteinExistence type="predicted"/>
<accession>A0A0X7K5R0</accession>
<evidence type="ECO:0000256" key="1">
    <source>
        <dbReference type="SAM" id="Coils"/>
    </source>
</evidence>
<evidence type="ECO:0000313" key="3">
    <source>
        <dbReference type="Proteomes" id="UP000067111"/>
    </source>
</evidence>
<feature type="coiled-coil region" evidence="1">
    <location>
        <begin position="817"/>
        <end position="844"/>
    </location>
</feature>
<dbReference type="CDD" id="cd14729">
    <property type="entry name" value="RtxA-like"/>
    <property type="match status" value="2"/>
</dbReference>
<dbReference type="Gene3D" id="3.40.50.11550">
    <property type="match status" value="2"/>
</dbReference>
<comment type="caution">
    <text evidence="2">The sequence shown here is derived from an EMBL/GenBank/DDBJ whole genome shotgun (WGS) entry which is preliminary data.</text>
</comment>
<protein>
    <recommendedName>
        <fullName evidence="4">Toxin</fullName>
    </recommendedName>
</protein>
<dbReference type="Proteomes" id="UP000067111">
    <property type="component" value="Unassembled WGS sequence"/>
</dbReference>
<evidence type="ECO:0008006" key="4">
    <source>
        <dbReference type="Google" id="ProtNLM"/>
    </source>
</evidence>
<reference evidence="3" key="1">
    <citation type="submission" date="2016-01" db="EMBL/GenBank/DDBJ databases">
        <authorList>
            <person name="Gamez R.M."/>
            <person name="Rodriguez F."/>
            <person name="Bernal J.F."/>
            <person name="Agarwala R."/>
            <person name="Landsman D."/>
            <person name="Marino-Ramirez L."/>
        </authorList>
    </citation>
    <scope>NUCLEOTIDE SEQUENCE [LARGE SCALE GENOMIC DNA]</scope>
    <source>
        <strain evidence="3">Ps006</strain>
    </source>
</reference>
<gene>
    <name evidence="2" type="ORF">AWV77_11635</name>
</gene>
<name>A0A0X7K5R0_9PSED</name>
<keyword evidence="1" id="KW-0175">Coiled coil</keyword>
<dbReference type="SUPFAM" id="SSF159501">
    <property type="entry name" value="EreA/ChaN-like"/>
    <property type="match status" value="2"/>
</dbReference>
<dbReference type="EMBL" id="LRMR01000010">
    <property type="protein sequence ID" value="KWU51071.1"/>
    <property type="molecule type" value="Genomic_DNA"/>
</dbReference>
<dbReference type="RefSeq" id="WP_060754396.1">
    <property type="nucleotide sequence ID" value="NZ_LRMR01000010.1"/>
</dbReference>
<evidence type="ECO:0000313" key="2">
    <source>
        <dbReference type="EMBL" id="KWU51071.1"/>
    </source>
</evidence>